<feature type="region of interest" description="Disordered" evidence="1">
    <location>
        <begin position="86"/>
        <end position="106"/>
    </location>
</feature>
<dbReference type="Proteomes" id="UP000765509">
    <property type="component" value="Unassembled WGS sequence"/>
</dbReference>
<comment type="caution">
    <text evidence="2">The sequence shown here is derived from an EMBL/GenBank/DDBJ whole genome shotgun (WGS) entry which is preliminary data.</text>
</comment>
<proteinExistence type="predicted"/>
<dbReference type="EMBL" id="AVOT02124523">
    <property type="protein sequence ID" value="MBW0586656.1"/>
    <property type="molecule type" value="Genomic_DNA"/>
</dbReference>
<evidence type="ECO:0000313" key="3">
    <source>
        <dbReference type="Proteomes" id="UP000765509"/>
    </source>
</evidence>
<gene>
    <name evidence="2" type="ORF">O181_126371</name>
</gene>
<accession>A0A9Q3Q5V2</accession>
<evidence type="ECO:0000313" key="2">
    <source>
        <dbReference type="EMBL" id="MBW0586656.1"/>
    </source>
</evidence>
<protein>
    <submittedName>
        <fullName evidence="2">Uncharacterized protein</fullName>
    </submittedName>
</protein>
<reference evidence="2" key="1">
    <citation type="submission" date="2021-03" db="EMBL/GenBank/DDBJ databases">
        <title>Draft genome sequence of rust myrtle Austropuccinia psidii MF-1, a brazilian biotype.</title>
        <authorList>
            <person name="Quecine M.C."/>
            <person name="Pachon D.M.R."/>
            <person name="Bonatelli M.L."/>
            <person name="Correr F.H."/>
            <person name="Franceschini L.M."/>
            <person name="Leite T.F."/>
            <person name="Margarido G.R.A."/>
            <person name="Almeida C.A."/>
            <person name="Ferrarezi J.A."/>
            <person name="Labate C.A."/>
        </authorList>
    </citation>
    <scope>NUCLEOTIDE SEQUENCE</scope>
    <source>
        <strain evidence="2">MF-1</strain>
    </source>
</reference>
<keyword evidence="3" id="KW-1185">Reference proteome</keyword>
<evidence type="ECO:0000256" key="1">
    <source>
        <dbReference type="SAM" id="MobiDB-lite"/>
    </source>
</evidence>
<name>A0A9Q3Q5V2_9BASI</name>
<sequence length="106" mass="12381">MDKIVKTLQEGHAQLSKATEETNKRLNLLFEEQHHSKRDSDCLDQDINKLFSVYHSMKAQPQGHAMDNPYHQDDIKPDVILVNKARSSSKYQDEDNMFYSEKESLK</sequence>
<dbReference type="AlphaFoldDB" id="A0A9Q3Q5V2"/>
<organism evidence="2 3">
    <name type="scientific">Austropuccinia psidii MF-1</name>
    <dbReference type="NCBI Taxonomy" id="1389203"/>
    <lineage>
        <taxon>Eukaryota</taxon>
        <taxon>Fungi</taxon>
        <taxon>Dikarya</taxon>
        <taxon>Basidiomycota</taxon>
        <taxon>Pucciniomycotina</taxon>
        <taxon>Pucciniomycetes</taxon>
        <taxon>Pucciniales</taxon>
        <taxon>Sphaerophragmiaceae</taxon>
        <taxon>Austropuccinia</taxon>
    </lineage>
</organism>